<gene>
    <name evidence="2" type="ORF">WKV53_26205</name>
</gene>
<dbReference type="Pfam" id="PF13557">
    <property type="entry name" value="Phenol_MetA_deg"/>
    <property type="match status" value="1"/>
</dbReference>
<sequence>MSLSHKTLLAACLLPFALHAEERATLNPPLTVQGQAYTSESGLAEDDTSGGAYGQPEWLSARRFATTRAYIQQDPWEFGVEQWWRSRKNGSEWTHKFQEEIELGLPYRFQLDFYYDWTYEDHESDFEDVAAEVRWAFADWGKIPLNPTLYFEYKWVDSENGGNVVEPKLLLAEDFGCGWHWAANFVWERELTDSKAEEWAFTQAISKSLIDSKLSVGLEMTYKWETALGSRSKPERKFNIGPSIQWRPTECTHVDVVALAGLTHDSPDVEGWLVLGWDFGSGESHFKPVTRRQ</sequence>
<dbReference type="InterPro" id="IPR025737">
    <property type="entry name" value="FApF"/>
</dbReference>
<feature type="chain" id="PRO_5045058783" evidence="1">
    <location>
        <begin position="21"/>
        <end position="293"/>
    </location>
</feature>
<feature type="signal peptide" evidence="1">
    <location>
        <begin position="1"/>
        <end position="20"/>
    </location>
</feature>
<dbReference type="RefSeq" id="WP_341407803.1">
    <property type="nucleotide sequence ID" value="NZ_JBBUKT010000015.1"/>
</dbReference>
<keyword evidence="1" id="KW-0732">Signal</keyword>
<reference evidence="2 3" key="1">
    <citation type="submission" date="2024-04" db="EMBL/GenBank/DDBJ databases">
        <title>Luteolibacter sp. isolated from soil.</title>
        <authorList>
            <person name="An J."/>
        </authorList>
    </citation>
    <scope>NUCLEOTIDE SEQUENCE [LARGE SCALE GENOMIC DNA]</scope>
    <source>
        <strain evidence="2 3">Y139</strain>
    </source>
</reference>
<dbReference type="Proteomes" id="UP001371305">
    <property type="component" value="Unassembled WGS sequence"/>
</dbReference>
<evidence type="ECO:0000313" key="2">
    <source>
        <dbReference type="EMBL" id="MEK7954037.1"/>
    </source>
</evidence>
<accession>A0ABU9B4X4</accession>
<name>A0ABU9B4X4_9BACT</name>
<evidence type="ECO:0000256" key="1">
    <source>
        <dbReference type="SAM" id="SignalP"/>
    </source>
</evidence>
<keyword evidence="3" id="KW-1185">Reference proteome</keyword>
<proteinExistence type="predicted"/>
<organism evidence="2 3">
    <name type="scientific">Luteolibacter soli</name>
    <dbReference type="NCBI Taxonomy" id="3135280"/>
    <lineage>
        <taxon>Bacteria</taxon>
        <taxon>Pseudomonadati</taxon>
        <taxon>Verrucomicrobiota</taxon>
        <taxon>Verrucomicrobiia</taxon>
        <taxon>Verrucomicrobiales</taxon>
        <taxon>Verrucomicrobiaceae</taxon>
        <taxon>Luteolibacter</taxon>
    </lineage>
</organism>
<dbReference type="EMBL" id="JBBUKT010000015">
    <property type="protein sequence ID" value="MEK7954037.1"/>
    <property type="molecule type" value="Genomic_DNA"/>
</dbReference>
<evidence type="ECO:0000313" key="3">
    <source>
        <dbReference type="Proteomes" id="UP001371305"/>
    </source>
</evidence>
<comment type="caution">
    <text evidence="2">The sequence shown here is derived from an EMBL/GenBank/DDBJ whole genome shotgun (WGS) entry which is preliminary data.</text>
</comment>
<protein>
    <submittedName>
        <fullName evidence="2">Transporter</fullName>
    </submittedName>
</protein>